<dbReference type="PROSITE" id="PS51144">
    <property type="entry name" value="ALPHA_CA_2"/>
    <property type="match status" value="1"/>
</dbReference>
<keyword evidence="6 10" id="KW-0479">Metal-binding</keyword>
<dbReference type="Gene3D" id="3.10.200.10">
    <property type="entry name" value="Alpha carbonic anhydrase"/>
    <property type="match status" value="1"/>
</dbReference>
<comment type="cofactor">
    <cofactor evidence="1 10">
        <name>Zn(2+)</name>
        <dbReference type="ChEBI" id="CHEBI:29105"/>
    </cofactor>
</comment>
<evidence type="ECO:0000256" key="5">
    <source>
        <dbReference type="ARBA" id="ARBA00014628"/>
    </source>
</evidence>
<comment type="caution">
    <text evidence="12">The sequence shown here is derived from an EMBL/GenBank/DDBJ whole genome shotgun (WGS) entry which is preliminary data.</text>
</comment>
<accession>A0AA42BS89</accession>
<dbReference type="PANTHER" id="PTHR18952">
    <property type="entry name" value="CARBONIC ANHYDRASE"/>
    <property type="match status" value="1"/>
</dbReference>
<dbReference type="InterPro" id="IPR023561">
    <property type="entry name" value="Carbonic_anhydrase_a-class"/>
</dbReference>
<evidence type="ECO:0000256" key="2">
    <source>
        <dbReference type="ARBA" id="ARBA00002904"/>
    </source>
</evidence>
<dbReference type="CDD" id="cd03124">
    <property type="entry name" value="alpha_CA_prokaryotic_like"/>
    <property type="match status" value="1"/>
</dbReference>
<evidence type="ECO:0000256" key="7">
    <source>
        <dbReference type="ARBA" id="ARBA00022833"/>
    </source>
</evidence>
<evidence type="ECO:0000256" key="4">
    <source>
        <dbReference type="ARBA" id="ARBA00012925"/>
    </source>
</evidence>
<gene>
    <name evidence="12" type="ORF">NK662_17465</name>
</gene>
<dbReference type="GO" id="GO:0004089">
    <property type="term" value="F:carbonate dehydratase activity"/>
    <property type="evidence" value="ECO:0007669"/>
    <property type="project" value="UniProtKB-UniRule"/>
</dbReference>
<evidence type="ECO:0000256" key="1">
    <source>
        <dbReference type="ARBA" id="ARBA00001947"/>
    </source>
</evidence>
<comment type="function">
    <text evidence="2 10">Reversible hydration of carbon dioxide.</text>
</comment>
<feature type="signal peptide" evidence="10">
    <location>
        <begin position="1"/>
        <end position="19"/>
    </location>
</feature>
<evidence type="ECO:0000256" key="10">
    <source>
        <dbReference type="RuleBase" id="RU367011"/>
    </source>
</evidence>
<evidence type="ECO:0000256" key="3">
    <source>
        <dbReference type="ARBA" id="ARBA00010718"/>
    </source>
</evidence>
<evidence type="ECO:0000256" key="8">
    <source>
        <dbReference type="ARBA" id="ARBA00023239"/>
    </source>
</evidence>
<dbReference type="EC" id="4.2.1.1" evidence="4 10"/>
<dbReference type="EMBL" id="JANCLT010000010">
    <property type="protein sequence ID" value="MCP8970314.1"/>
    <property type="molecule type" value="Genomic_DNA"/>
</dbReference>
<dbReference type="Pfam" id="PF00194">
    <property type="entry name" value="Carb_anhydrase"/>
    <property type="match status" value="1"/>
</dbReference>
<dbReference type="SUPFAM" id="SSF51069">
    <property type="entry name" value="Carbonic anhydrase"/>
    <property type="match status" value="1"/>
</dbReference>
<sequence>MKNKVMMSGAAVLMSISLAACSAAKEEVKAVKTEAKTAAKAWSYEGETGPEHWGDLDAANAACANGKEQSPINLESAKAKSVENGELQVRYAPTVFSIANNGHTVQANAKAGTNVLTVDGVEYKLAQFHFHTPSEHELNGKGYDMELHLVHKSADNKLAVLGILLKAGQKNEQLAALWAAMPKEKTTADVALNAPVDLEALLPKNRATFRYNGSLTTPPCSEGVKWTVLEQPVEISEEQIKQFKSLFPDNHRPVQPVNSREVTKH</sequence>
<dbReference type="SMART" id="SM01057">
    <property type="entry name" value="Carb_anhydrase"/>
    <property type="match status" value="1"/>
</dbReference>
<keyword evidence="13" id="KW-1185">Reference proteome</keyword>
<dbReference type="GO" id="GO:0008270">
    <property type="term" value="F:zinc ion binding"/>
    <property type="evidence" value="ECO:0007669"/>
    <property type="project" value="UniProtKB-UniRule"/>
</dbReference>
<dbReference type="PROSITE" id="PS00162">
    <property type="entry name" value="ALPHA_CA_1"/>
    <property type="match status" value="1"/>
</dbReference>
<keyword evidence="7 10" id="KW-0862">Zinc</keyword>
<feature type="domain" description="Alpha-carbonic anhydrase" evidence="11">
    <location>
        <begin position="40"/>
        <end position="265"/>
    </location>
</feature>
<evidence type="ECO:0000256" key="9">
    <source>
        <dbReference type="ARBA" id="ARBA00048348"/>
    </source>
</evidence>
<keyword evidence="8 10" id="KW-0456">Lyase</keyword>
<evidence type="ECO:0000259" key="11">
    <source>
        <dbReference type="PROSITE" id="PS51144"/>
    </source>
</evidence>
<evidence type="ECO:0000256" key="6">
    <source>
        <dbReference type="ARBA" id="ARBA00022723"/>
    </source>
</evidence>
<dbReference type="InterPro" id="IPR018338">
    <property type="entry name" value="Carbonic_anhydrase_a-class_CS"/>
</dbReference>
<comment type="catalytic activity">
    <reaction evidence="9 10">
        <text>hydrogencarbonate + H(+) = CO2 + H2O</text>
        <dbReference type="Rhea" id="RHEA:10748"/>
        <dbReference type="ChEBI" id="CHEBI:15377"/>
        <dbReference type="ChEBI" id="CHEBI:15378"/>
        <dbReference type="ChEBI" id="CHEBI:16526"/>
        <dbReference type="ChEBI" id="CHEBI:17544"/>
        <dbReference type="EC" id="4.2.1.1"/>
    </reaction>
</comment>
<comment type="similarity">
    <text evidence="3 10">Belongs to the alpha-carbonic anhydrase family.</text>
</comment>
<dbReference type="InterPro" id="IPR036398">
    <property type="entry name" value="CA_dom_sf"/>
</dbReference>
<name>A0AA42BS89_9BACI</name>
<dbReference type="Proteomes" id="UP001156102">
    <property type="component" value="Unassembled WGS sequence"/>
</dbReference>
<dbReference type="AlphaFoldDB" id="A0AA42BS89"/>
<dbReference type="InterPro" id="IPR001148">
    <property type="entry name" value="CA_dom"/>
</dbReference>
<keyword evidence="10" id="KW-0732">Signal</keyword>
<protein>
    <recommendedName>
        <fullName evidence="5 10">Carbonic anhydrase</fullName>
        <ecNumber evidence="4 10">4.2.1.1</ecNumber>
    </recommendedName>
</protein>
<evidence type="ECO:0000313" key="12">
    <source>
        <dbReference type="EMBL" id="MCP8970314.1"/>
    </source>
</evidence>
<evidence type="ECO:0000313" key="13">
    <source>
        <dbReference type="Proteomes" id="UP001156102"/>
    </source>
</evidence>
<organism evidence="12 13">
    <name type="scientific">Ectobacillus ponti</name>
    <dbReference type="NCBI Taxonomy" id="2961894"/>
    <lineage>
        <taxon>Bacteria</taxon>
        <taxon>Bacillati</taxon>
        <taxon>Bacillota</taxon>
        <taxon>Bacilli</taxon>
        <taxon>Bacillales</taxon>
        <taxon>Bacillaceae</taxon>
        <taxon>Ectobacillus</taxon>
    </lineage>
</organism>
<proteinExistence type="inferred from homology"/>
<dbReference type="PANTHER" id="PTHR18952:SF265">
    <property type="entry name" value="CARBONIC ANHYDRASE"/>
    <property type="match status" value="1"/>
</dbReference>
<dbReference type="PROSITE" id="PS51257">
    <property type="entry name" value="PROKAR_LIPOPROTEIN"/>
    <property type="match status" value="1"/>
</dbReference>
<reference evidence="12" key="1">
    <citation type="submission" date="2022-07" db="EMBL/GenBank/DDBJ databases">
        <authorList>
            <person name="Li W.-J."/>
            <person name="Deng Q.-Q."/>
        </authorList>
    </citation>
    <scope>NUCLEOTIDE SEQUENCE</scope>
    <source>
        <strain evidence="12">SYSU M60031</strain>
    </source>
</reference>
<feature type="chain" id="PRO_5041481428" description="Carbonic anhydrase" evidence="10">
    <location>
        <begin position="20"/>
        <end position="265"/>
    </location>
</feature>
<dbReference type="InterPro" id="IPR041891">
    <property type="entry name" value="Alpha_CA_prokaryot-like"/>
</dbReference>